<proteinExistence type="predicted"/>
<protein>
    <recommendedName>
        <fullName evidence="3">Flagellar transcriptional activator FlhC</fullName>
    </recommendedName>
</protein>
<comment type="caution">
    <text evidence="1">The sequence shown here is derived from an EMBL/GenBank/DDBJ whole genome shotgun (WGS) entry which is preliminary data.</text>
</comment>
<sequence>MQYLKEWNNPDFMQVARYLVENGVKMPMLEKIGLFQHGEETLFVKFVRENRIPTMRGRQATSISLKDKTTRRHLLTALSLYKRIDLTYAAKTNQLPRALVQAYQKFALIHNIAENETKLTLERFIIAVTSEDYSNINIETCAKCTGKYIRSSFESTKVYGCIDCEDSRTPLFTGLEKKKVA</sequence>
<organism evidence="1 2">
    <name type="scientific">Comamonas testosteroni</name>
    <name type="common">Pseudomonas testosteroni</name>
    <dbReference type="NCBI Taxonomy" id="285"/>
    <lineage>
        <taxon>Bacteria</taxon>
        <taxon>Pseudomonadati</taxon>
        <taxon>Pseudomonadota</taxon>
        <taxon>Betaproteobacteria</taxon>
        <taxon>Burkholderiales</taxon>
        <taxon>Comamonadaceae</taxon>
        <taxon>Comamonas</taxon>
    </lineage>
</organism>
<accession>A0A373F8C1</accession>
<keyword evidence="2" id="KW-1185">Reference proteome</keyword>
<gene>
    <name evidence="1" type="ORF">DZC30_20385</name>
</gene>
<evidence type="ECO:0008006" key="3">
    <source>
        <dbReference type="Google" id="ProtNLM"/>
    </source>
</evidence>
<evidence type="ECO:0000313" key="1">
    <source>
        <dbReference type="EMBL" id="RGE40423.1"/>
    </source>
</evidence>
<reference evidence="1 2" key="1">
    <citation type="submission" date="2018-08" db="EMBL/GenBank/DDBJ databases">
        <title>Comamonas testosteroni strain SWCO2.</title>
        <authorList>
            <person name="Jiang N."/>
            <person name="Zhang X.Z."/>
        </authorList>
    </citation>
    <scope>NUCLEOTIDE SEQUENCE [LARGE SCALE GENOMIC DNA]</scope>
    <source>
        <strain evidence="1 2">SWCO2</strain>
    </source>
</reference>
<dbReference type="EMBL" id="QURR01000037">
    <property type="protein sequence ID" value="RGE40423.1"/>
    <property type="molecule type" value="Genomic_DNA"/>
</dbReference>
<evidence type="ECO:0000313" key="2">
    <source>
        <dbReference type="Proteomes" id="UP000261948"/>
    </source>
</evidence>
<dbReference type="AlphaFoldDB" id="A0A373F8C1"/>
<dbReference type="Proteomes" id="UP000261948">
    <property type="component" value="Unassembled WGS sequence"/>
</dbReference>
<dbReference type="SUPFAM" id="SSF160930">
    <property type="entry name" value="FlhC-like"/>
    <property type="match status" value="1"/>
</dbReference>
<name>A0A373F8C1_COMTE</name>